<feature type="domain" description="DNA/RNA-binding" evidence="5">
    <location>
        <begin position="180"/>
        <end position="267"/>
    </location>
</feature>
<keyword evidence="7" id="KW-0830">Ubiquinone</keyword>
<dbReference type="InterPro" id="IPR001077">
    <property type="entry name" value="COMT_C"/>
</dbReference>
<accession>A0A2H9TPI2</accession>
<dbReference type="CDD" id="cd02440">
    <property type="entry name" value="AdoMet_MTases"/>
    <property type="match status" value="1"/>
</dbReference>
<dbReference type="GO" id="GO:0042162">
    <property type="term" value="F:telomeric DNA binding"/>
    <property type="evidence" value="ECO:0007669"/>
    <property type="project" value="TreeGrafter"/>
</dbReference>
<name>A0A2H9TPI2_9FUNG</name>
<evidence type="ECO:0000256" key="2">
    <source>
        <dbReference type="ARBA" id="ARBA00022679"/>
    </source>
</evidence>
<dbReference type="OrthoDB" id="69928at2759"/>
<dbReference type="SUPFAM" id="SSF48452">
    <property type="entry name" value="TPR-like"/>
    <property type="match status" value="1"/>
</dbReference>
<evidence type="ECO:0000256" key="1">
    <source>
        <dbReference type="ARBA" id="ARBA00022603"/>
    </source>
</evidence>
<dbReference type="Proteomes" id="UP000240830">
    <property type="component" value="Unassembled WGS sequence"/>
</dbReference>
<dbReference type="Pfam" id="PF10637">
    <property type="entry name" value="Ofd1_CTDD"/>
    <property type="match status" value="1"/>
</dbReference>
<dbReference type="PANTHER" id="PTHR15696">
    <property type="entry name" value="SMG-7 SUPPRESSOR WITH MORPHOLOGICAL EFFECT ON GENITALIA PROTEIN 7"/>
    <property type="match status" value="1"/>
</dbReference>
<dbReference type="PANTHER" id="PTHR15696:SF0">
    <property type="entry name" value="TELOMERASE-BINDING PROTEIN EST1A"/>
    <property type="match status" value="1"/>
</dbReference>
<dbReference type="GO" id="GO:0070034">
    <property type="term" value="F:telomerase RNA binding"/>
    <property type="evidence" value="ECO:0007669"/>
    <property type="project" value="TreeGrafter"/>
</dbReference>
<dbReference type="GO" id="GO:0000184">
    <property type="term" value="P:nuclear-transcribed mRNA catabolic process, nonsense-mediated decay"/>
    <property type="evidence" value="ECO:0007669"/>
    <property type="project" value="TreeGrafter"/>
</dbReference>
<dbReference type="Pfam" id="PF00891">
    <property type="entry name" value="Methyltransf_2"/>
    <property type="match status" value="1"/>
</dbReference>
<sequence length="1268" mass="141997">MEERRKVTTTQLYNRILECEERFDRLSFDLLASMRSGDHGRVQWLEARYLLKLLHEELLTADVEFVAKSQLLEPLWRRLYYGVVEQARRAEDEQVGLEVLALIDEGLGFFMILCYRLQKALDAFKDDMPLFIRTISKKKVVPVDLVNGLIYESLVYMGDLMRYRHGSVSTQQADLSLAEGQYKRAAKLLPDLGHAYNQLAVLCCIQDEVLHAITYYLRAAMSVTPFPKSTDNLLAICRRVVNIPEERLALSEDPAMAAFFGLLARLMAAVIVHDTTRNTQSVHLESITSGLAKLLPRLQFDLKPKELDVLHHLLMGMILSVEFLQHQSDDGRSRYLSASQMRLVLWIICCCEKFLLTKMISIVSPVCLWFTRSDIIKRILSTDAVTIPFDEAWSRFLRVLAESRAELGDLSVSCTNELLLGTRPFGHFELESPQDCIKKAIKVLADEHFLLIYDPDADSYYLREETSRKDLLGTRLAKQKLTREVLSLQSSIPKEVLFESTWHLVDAETLLKFWNLIEPRLEARSFRLIITLAVLRFLDVAKADPGHMIVARQIMRCIASFSKKIDSPVHLQHPSEISETALPALAKHHKALLSAYYFYKQPRGLKPLVILSNDPLLDGILSKLNVDHVSNQYELSLLAVAIERGLIKALSEGPKSRDDITAVGIFGPRAYDAIVPALICDGYLIRIDGKLYLTVGSPYSWETVINCFAVEPTAILHKIDNEIHGEDRNASKVPRNWRINGPSDCEAANFASLMNSKSAAPAEAFATIDFRTLFGTRRLLDIGGGAGTYSDRIAAKHDIQCTVLEMSAMARCVPQYCNSRVEVVTGDALQSLPTGYDTHLLCDTLHMFDRNDALAILRNCYSALPAGGVLLISSSMLDDGGCSPRNSVYFYVHMFVTGAGSRYTPTEFRELLSEAGFGEIQFQPYYAHYMLGHERQVSLECQQNASILERVRGKVGDEYTVLETDKTIVASLEETLDVYFSIAEKGHVTVFKLESGDDCILPRMIPGANNDTRQIIVFATDNPDGLRLYQTNFGDELLPIVVPDARILTVEPQAAMTEIYFSFSGKPSLLVVGVFSVTASKAAAPLDTLFVIEGEGPNEAFLDDSFVDLPCFLPPIADELLSELVAANSVHVGPFDYRCYELVALQALPKLQHAVLSDSFRDHIASLTGLTLVGISSLELRRITPGSYQLLNDEYTEPAGLDVVMTLGEGEGAVHYLVDGEQVAEVKALHNRMALAYRVEGCTRFMSYVSQRAESTYYQLVVTFKVKE</sequence>
<proteinExistence type="predicted"/>
<evidence type="ECO:0000259" key="4">
    <source>
        <dbReference type="Pfam" id="PF00891"/>
    </source>
</evidence>
<dbReference type="InterPro" id="IPR045153">
    <property type="entry name" value="Est1/Ebs1-like"/>
</dbReference>
<dbReference type="GO" id="GO:0016706">
    <property type="term" value="F:2-oxoglutarate-dependent dioxygenase activity"/>
    <property type="evidence" value="ECO:0007669"/>
    <property type="project" value="InterPro"/>
</dbReference>
<feature type="domain" description="Oxoglutarate/iron-dependent oxygenase C-terminal degradation" evidence="6">
    <location>
        <begin position="1147"/>
        <end position="1267"/>
    </location>
</feature>
<comment type="caution">
    <text evidence="7">The sequence shown here is derived from an EMBL/GenBank/DDBJ whole genome shotgun (WGS) entry which is preliminary data.</text>
</comment>
<dbReference type="AlphaFoldDB" id="A0A2H9TPI2"/>
<dbReference type="InterPro" id="IPR029063">
    <property type="entry name" value="SAM-dependent_MTases_sf"/>
</dbReference>
<keyword evidence="2" id="KW-0808">Transferase</keyword>
<dbReference type="GO" id="GO:0032259">
    <property type="term" value="P:methylation"/>
    <property type="evidence" value="ECO:0007669"/>
    <property type="project" value="UniProtKB-KW"/>
</dbReference>
<dbReference type="Gene3D" id="2.60.120.620">
    <property type="entry name" value="q2cbj1_9rhob like domain"/>
    <property type="match status" value="1"/>
</dbReference>
<dbReference type="SUPFAM" id="SSF53335">
    <property type="entry name" value="S-adenosyl-L-methionine-dependent methyltransferases"/>
    <property type="match status" value="1"/>
</dbReference>
<evidence type="ECO:0000313" key="8">
    <source>
        <dbReference type="Proteomes" id="UP000240830"/>
    </source>
</evidence>
<evidence type="ECO:0000313" key="7">
    <source>
        <dbReference type="EMBL" id="PJF19661.1"/>
    </source>
</evidence>
<dbReference type="InterPro" id="IPR016461">
    <property type="entry name" value="COMT-like"/>
</dbReference>
<dbReference type="Gene3D" id="1.25.40.10">
    <property type="entry name" value="Tetratricopeptide repeat domain"/>
    <property type="match status" value="1"/>
</dbReference>
<feature type="domain" description="O-methyltransferase C-terminal" evidence="4">
    <location>
        <begin position="737"/>
        <end position="917"/>
    </location>
</feature>
<dbReference type="PROSITE" id="PS51683">
    <property type="entry name" value="SAM_OMT_II"/>
    <property type="match status" value="1"/>
</dbReference>
<keyword evidence="3" id="KW-0949">S-adenosyl-L-methionine</keyword>
<organism evidence="7 8">
    <name type="scientific">Paramicrosporidium saccamoebae</name>
    <dbReference type="NCBI Taxonomy" id="1246581"/>
    <lineage>
        <taxon>Eukaryota</taxon>
        <taxon>Fungi</taxon>
        <taxon>Fungi incertae sedis</taxon>
        <taxon>Cryptomycota</taxon>
        <taxon>Cryptomycota incertae sedis</taxon>
        <taxon>Paramicrosporidium</taxon>
    </lineage>
</organism>
<dbReference type="Gene3D" id="3.40.50.150">
    <property type="entry name" value="Vaccinia Virus protein VP39"/>
    <property type="match status" value="1"/>
</dbReference>
<dbReference type="EMBL" id="MTSL01000048">
    <property type="protein sequence ID" value="PJF19661.1"/>
    <property type="molecule type" value="Genomic_DNA"/>
</dbReference>
<keyword evidence="8" id="KW-1185">Reference proteome</keyword>
<dbReference type="InterPro" id="IPR019601">
    <property type="entry name" value="Oxoglutarate/Fe-dep_Oase_C"/>
</dbReference>
<dbReference type="InterPro" id="IPR011990">
    <property type="entry name" value="TPR-like_helical_dom_sf"/>
</dbReference>
<dbReference type="GO" id="GO:0031418">
    <property type="term" value="F:L-ascorbic acid binding"/>
    <property type="evidence" value="ECO:0007669"/>
    <property type="project" value="InterPro"/>
</dbReference>
<protein>
    <submittedName>
        <fullName evidence="7">Methylase involved in ubiquinone/menaquinone biosynthesis</fullName>
    </submittedName>
</protein>
<evidence type="ECO:0000259" key="5">
    <source>
        <dbReference type="Pfam" id="PF10373"/>
    </source>
</evidence>
<evidence type="ECO:0000256" key="3">
    <source>
        <dbReference type="ARBA" id="ARBA00022691"/>
    </source>
</evidence>
<reference evidence="7 8" key="1">
    <citation type="submission" date="2016-10" db="EMBL/GenBank/DDBJ databases">
        <title>The genome of Paramicrosporidium saccamoebae is the missing link in understanding Cryptomycota and Microsporidia evolution.</title>
        <authorList>
            <person name="Quandt C.A."/>
            <person name="Beaudet D."/>
            <person name="Corsaro D."/>
            <person name="Michel R."/>
            <person name="Corradi N."/>
            <person name="James T."/>
        </authorList>
    </citation>
    <scope>NUCLEOTIDE SEQUENCE [LARGE SCALE GENOMIC DNA]</scope>
    <source>
        <strain evidence="7 8">KSL3</strain>
    </source>
</reference>
<dbReference type="GO" id="GO:0008171">
    <property type="term" value="F:O-methyltransferase activity"/>
    <property type="evidence" value="ECO:0007669"/>
    <property type="project" value="InterPro"/>
</dbReference>
<dbReference type="InterPro" id="IPR018834">
    <property type="entry name" value="DNA/RNA-bd_Est1-type"/>
</dbReference>
<gene>
    <name evidence="7" type="ORF">PSACC_00532</name>
</gene>
<evidence type="ECO:0000259" key="6">
    <source>
        <dbReference type="Pfam" id="PF10637"/>
    </source>
</evidence>
<dbReference type="GO" id="GO:0005506">
    <property type="term" value="F:iron ion binding"/>
    <property type="evidence" value="ECO:0007669"/>
    <property type="project" value="InterPro"/>
</dbReference>
<dbReference type="Pfam" id="PF10373">
    <property type="entry name" value="EST1_DNA_bind"/>
    <property type="match status" value="1"/>
</dbReference>
<keyword evidence="1 7" id="KW-0489">Methyltransferase</keyword>
<dbReference type="GO" id="GO:0005697">
    <property type="term" value="C:telomerase holoenzyme complex"/>
    <property type="evidence" value="ECO:0007669"/>
    <property type="project" value="TreeGrafter"/>
</dbReference>
<dbReference type="STRING" id="1246581.A0A2H9TPI2"/>